<dbReference type="InterPro" id="IPR052022">
    <property type="entry name" value="26kDa_periplasmic_antigen"/>
</dbReference>
<dbReference type="PANTHER" id="PTHR34387">
    <property type="entry name" value="SLR1258 PROTEIN"/>
    <property type="match status" value="1"/>
</dbReference>
<evidence type="ECO:0000313" key="2">
    <source>
        <dbReference type="EMBL" id="VEJ09573.1"/>
    </source>
</evidence>
<dbReference type="Gene3D" id="3.30.110.170">
    <property type="entry name" value="Protein of unknown function (DUF541), domain 1"/>
    <property type="match status" value="1"/>
</dbReference>
<organism evidence="2 3">
    <name type="scientific">Actinobacillus delphinicola</name>
    <dbReference type="NCBI Taxonomy" id="51161"/>
    <lineage>
        <taxon>Bacteria</taxon>
        <taxon>Pseudomonadati</taxon>
        <taxon>Pseudomonadota</taxon>
        <taxon>Gammaproteobacteria</taxon>
        <taxon>Pasteurellales</taxon>
        <taxon>Pasteurellaceae</taxon>
        <taxon>Actinobacillus</taxon>
    </lineage>
</organism>
<proteinExistence type="predicted"/>
<dbReference type="RefSeq" id="WP_126599615.1">
    <property type="nucleotide sequence ID" value="NZ_LR134510.1"/>
</dbReference>
<sequence>MKMLKTALVIALAAGSASATFAADDMSANNMLDIVSFRTAVNKEVKHNYWQATVFTQTQSDTLAKANTQVNQTLQKALATLKNEKDVQVKNNDIYSRVHYNDKDKQDGWIVNGNLTLRSDSSEALSKALTDLKGTMAVQGMQSGVSKAKLAKLDNELIQKALAQFKKKAEFITESMGAKGYKIVSININSPMSDSYNPPYMFAANLRSSNSDTPVMGNQTTDIKASIDAQIQLILK</sequence>
<dbReference type="GO" id="GO:0006974">
    <property type="term" value="P:DNA damage response"/>
    <property type="evidence" value="ECO:0007669"/>
    <property type="project" value="TreeGrafter"/>
</dbReference>
<gene>
    <name evidence="2" type="ORF">NCTC12871_01045</name>
</gene>
<dbReference type="Pfam" id="PF04402">
    <property type="entry name" value="SIMPL"/>
    <property type="match status" value="1"/>
</dbReference>
<dbReference type="Gene3D" id="3.30.70.2970">
    <property type="entry name" value="Protein of unknown function (DUF541), domain 2"/>
    <property type="match status" value="1"/>
</dbReference>
<dbReference type="OrthoDB" id="7062395at2"/>
<feature type="chain" id="PRO_5019562561" evidence="1">
    <location>
        <begin position="23"/>
        <end position="236"/>
    </location>
</feature>
<dbReference type="Proteomes" id="UP000279799">
    <property type="component" value="Chromosome"/>
</dbReference>
<dbReference type="InterPro" id="IPR007497">
    <property type="entry name" value="SIMPL/DUF541"/>
</dbReference>
<feature type="signal peptide" evidence="1">
    <location>
        <begin position="1"/>
        <end position="22"/>
    </location>
</feature>
<dbReference type="PANTHER" id="PTHR34387:SF1">
    <property type="entry name" value="PERIPLASMIC IMMUNOGENIC PROTEIN"/>
    <property type="match status" value="1"/>
</dbReference>
<reference evidence="2 3" key="1">
    <citation type="submission" date="2018-12" db="EMBL/GenBank/DDBJ databases">
        <authorList>
            <consortium name="Pathogen Informatics"/>
        </authorList>
    </citation>
    <scope>NUCLEOTIDE SEQUENCE [LARGE SCALE GENOMIC DNA]</scope>
    <source>
        <strain evidence="2 3">NCTC12871</strain>
    </source>
</reference>
<evidence type="ECO:0000256" key="1">
    <source>
        <dbReference type="SAM" id="SignalP"/>
    </source>
</evidence>
<evidence type="ECO:0000313" key="3">
    <source>
        <dbReference type="Proteomes" id="UP000279799"/>
    </source>
</evidence>
<keyword evidence="1" id="KW-0732">Signal</keyword>
<dbReference type="EMBL" id="LR134510">
    <property type="protein sequence ID" value="VEJ09573.1"/>
    <property type="molecule type" value="Genomic_DNA"/>
</dbReference>
<dbReference type="KEGG" id="adp:NCTC12871_01045"/>
<keyword evidence="3" id="KW-1185">Reference proteome</keyword>
<dbReference type="AlphaFoldDB" id="A0A448TUQ9"/>
<accession>A0A448TUQ9</accession>
<name>A0A448TUQ9_9PAST</name>
<protein>
    <submittedName>
        <fullName evidence="2">Periplasmic/secreted protein</fullName>
    </submittedName>
</protein>